<evidence type="ECO:0000313" key="1">
    <source>
        <dbReference type="EMBL" id="PWJ41086.1"/>
    </source>
</evidence>
<sequence>MTTQKETFRFDRKGECINPLILYRSSPTKRGRIILKVGEFVTKNKEVRFCIGYTVFDVCEIKPLKEGITTSNIFEGLASVSEEIVKVIREGGDFDKKAIRGFWRYVKPFRQYSLFPSLCPSNLEELQYRQGRK</sequence>
<dbReference type="EMBL" id="QGDO01000004">
    <property type="protein sequence ID" value="PWJ41086.1"/>
    <property type="molecule type" value="Genomic_DNA"/>
</dbReference>
<keyword evidence="2" id="KW-1185">Reference proteome</keyword>
<gene>
    <name evidence="1" type="ORF">BC781_104361</name>
</gene>
<name>A0A315Z8K7_SEDFL</name>
<accession>A0A315Z8K7</accession>
<dbReference type="Proteomes" id="UP000245535">
    <property type="component" value="Unassembled WGS sequence"/>
</dbReference>
<comment type="caution">
    <text evidence="1">The sequence shown here is derived from an EMBL/GenBank/DDBJ whole genome shotgun (WGS) entry which is preliminary data.</text>
</comment>
<dbReference type="RefSeq" id="WP_109620123.1">
    <property type="nucleotide sequence ID" value="NZ_QGDO01000004.1"/>
</dbReference>
<protein>
    <submittedName>
        <fullName evidence="1">Uncharacterized protein</fullName>
    </submittedName>
</protein>
<dbReference type="AlphaFoldDB" id="A0A315Z8K7"/>
<organism evidence="1 2">
    <name type="scientific">Sediminitomix flava</name>
    <dbReference type="NCBI Taxonomy" id="379075"/>
    <lineage>
        <taxon>Bacteria</taxon>
        <taxon>Pseudomonadati</taxon>
        <taxon>Bacteroidota</taxon>
        <taxon>Cytophagia</taxon>
        <taxon>Cytophagales</taxon>
        <taxon>Flammeovirgaceae</taxon>
        <taxon>Sediminitomix</taxon>
    </lineage>
</organism>
<evidence type="ECO:0000313" key="2">
    <source>
        <dbReference type="Proteomes" id="UP000245535"/>
    </source>
</evidence>
<proteinExistence type="predicted"/>
<reference evidence="1 2" key="1">
    <citation type="submission" date="2018-03" db="EMBL/GenBank/DDBJ databases">
        <title>Genomic Encyclopedia of Archaeal and Bacterial Type Strains, Phase II (KMG-II): from individual species to whole genera.</title>
        <authorList>
            <person name="Goeker M."/>
        </authorList>
    </citation>
    <scope>NUCLEOTIDE SEQUENCE [LARGE SCALE GENOMIC DNA]</scope>
    <source>
        <strain evidence="1 2">DSM 28229</strain>
    </source>
</reference>